<dbReference type="InterPro" id="IPR039340">
    <property type="entry name" value="Tfc4/TFIIIC-102/Sfc4"/>
</dbReference>
<feature type="repeat" description="TPR" evidence="1">
    <location>
        <begin position="464"/>
        <end position="497"/>
    </location>
</feature>
<evidence type="ECO:0000313" key="3">
    <source>
        <dbReference type="EMBL" id="CAH2353377.1"/>
    </source>
</evidence>
<dbReference type="Pfam" id="PF14559">
    <property type="entry name" value="TPR_19"/>
    <property type="match status" value="1"/>
</dbReference>
<reference evidence="3" key="1">
    <citation type="submission" date="2022-03" db="EMBL/GenBank/DDBJ databases">
        <authorList>
            <person name="Legras J.-L."/>
            <person name="Devillers H."/>
            <person name="Grondin C."/>
        </authorList>
    </citation>
    <scope>NUCLEOTIDE SEQUENCE</scope>
    <source>
        <strain evidence="3">CLIB 1423</strain>
    </source>
</reference>
<dbReference type="GO" id="GO:0006383">
    <property type="term" value="P:transcription by RNA polymerase III"/>
    <property type="evidence" value="ECO:0007669"/>
    <property type="project" value="InterPro"/>
</dbReference>
<protein>
    <submittedName>
        <fullName evidence="3">Transcription factor tau 131 kDa subunit</fullName>
    </submittedName>
</protein>
<dbReference type="Proteomes" id="UP000837801">
    <property type="component" value="Unassembled WGS sequence"/>
</dbReference>
<dbReference type="InterPro" id="IPR011990">
    <property type="entry name" value="TPR-like_helical_dom_sf"/>
</dbReference>
<dbReference type="Gene3D" id="1.25.40.10">
    <property type="entry name" value="Tetratricopeptide repeat domain"/>
    <property type="match status" value="4"/>
</dbReference>
<feature type="compositionally biased region" description="Acidic residues" evidence="2">
    <location>
        <begin position="69"/>
        <end position="83"/>
    </location>
</feature>
<feature type="compositionally biased region" description="Basic and acidic residues" evidence="2">
    <location>
        <begin position="10"/>
        <end position="21"/>
    </location>
</feature>
<evidence type="ECO:0000256" key="2">
    <source>
        <dbReference type="SAM" id="MobiDB-lite"/>
    </source>
</evidence>
<dbReference type="PROSITE" id="PS50005">
    <property type="entry name" value="TPR"/>
    <property type="match status" value="1"/>
</dbReference>
<dbReference type="PANTHER" id="PTHR23082">
    <property type="entry name" value="TRANSCRIPTION INITIATION FACTOR IIIC TFIIIC , POLYPEPTIDE 3-RELATED"/>
    <property type="match status" value="1"/>
</dbReference>
<name>A0A9P0VYX3_9ASCO</name>
<dbReference type="AlphaFoldDB" id="A0A9P0VYX3"/>
<gene>
    <name evidence="3" type="ORF">CLIB1423_10S03620</name>
</gene>
<keyword evidence="4" id="KW-1185">Reference proteome</keyword>
<dbReference type="PANTHER" id="PTHR23082:SF0">
    <property type="entry name" value="GENERAL TRANSCRIPTION FACTOR 3C POLYPEPTIDE 3"/>
    <property type="match status" value="1"/>
</dbReference>
<dbReference type="InterPro" id="IPR019734">
    <property type="entry name" value="TPR_rpt"/>
</dbReference>
<dbReference type="OrthoDB" id="9991317at2759"/>
<dbReference type="SUPFAM" id="SSF48452">
    <property type="entry name" value="TPR-like"/>
    <property type="match status" value="2"/>
</dbReference>
<keyword evidence="1" id="KW-0802">TPR repeat</keyword>
<dbReference type="EMBL" id="CAKXYY010000010">
    <property type="protein sequence ID" value="CAH2353377.1"/>
    <property type="molecule type" value="Genomic_DNA"/>
</dbReference>
<dbReference type="GO" id="GO:0000127">
    <property type="term" value="C:transcription factor TFIIIC complex"/>
    <property type="evidence" value="ECO:0007669"/>
    <property type="project" value="TreeGrafter"/>
</dbReference>
<sequence>MSSNVFENPEGDKVNSSKGKDLAPPQSAGNVFADEDEDINADDNMDLDDLNIELSEDDQERQEPFFLSSDDDGEYEFNEDNSDEYDEEFDFKDALRQAGNFKSKNRKRKSTNAASWKRRQMRSNLRELDPEVRGLLSQANEAFVRNDFQVALNLYREVIRKDNKNFSAYKTLGEIYKQQGKLNECCNYWFLAANINQKDGEFWASVAQLSAQLGHIDQALFCYGKAIQVSNHKDMDSILGRAKLYKEMKRYGRALEGFQKVHLAYPTDTGVIKELASVYVEQKRINDAIKLYMEVLDMNINYDNLTKSEKKNVPKFSWSELNILTELYTSQHSYEIGIRILKLSARWIQNRIQEVWWDDVDDDSEFDSRRIQILEKRTFDEQVQEAMDKAYELPIDIRFKLGALRLGLGQKDEAIRHFNYLKEEEDNIEDLYWDAGRLLESNGYYREALTFLSMCDPENHEEGIQLVSLLGKCNLEIGDYQEAARSYETVLGADPKNVDIKVALAEVYFHLGFIGASQLLLKEVGEEVGEEQAGEGTRPSSLLLPQQQENENGQAPVLDLALIKTRPSYGNRLIKLSDEEKIEFENNAKRKVLEIYHRMERLESASLLQERVAITAWIRLASQLVDMFMSVRSFFPRDKNREFKGIVLYRRKKEMGIDERMARVLNLHEGITSNESAQYSRSVLTSKTDYRGLDYNIWFKIFVQYALLLAKFEDNLEYAIQIIHVAADVSVFVQDKNKEMTLKLVRLMFGIAQRDVNSTVMTYVRFFLSANQFSPFIYKFFMCCFASSAESWETFSNYNHQKFFLRQLKAFDSILTYQKNITGMATITADVKSIPSTNREHAELLYVYANLLGGSRSYVSSIVYLNRAYKDYNRDPMICLVLGLAHVHRSMQRLSSNRHMQLLQGVSYILQYKEHRSKNSTVYELQEIEYNLGRLFHMLGLTTLAVNFYEKVLNYQAKIDDLDYDLSMEAAYNLTLIYNINGNSRLAREITEKYLVV</sequence>
<feature type="compositionally biased region" description="Acidic residues" evidence="2">
    <location>
        <begin position="33"/>
        <end position="60"/>
    </location>
</feature>
<dbReference type="SMART" id="SM00028">
    <property type="entry name" value="TPR"/>
    <property type="match status" value="8"/>
</dbReference>
<evidence type="ECO:0000313" key="4">
    <source>
        <dbReference type="Proteomes" id="UP000837801"/>
    </source>
</evidence>
<organism evidence="3 4">
    <name type="scientific">[Candida] railenensis</name>
    <dbReference type="NCBI Taxonomy" id="45579"/>
    <lineage>
        <taxon>Eukaryota</taxon>
        <taxon>Fungi</taxon>
        <taxon>Dikarya</taxon>
        <taxon>Ascomycota</taxon>
        <taxon>Saccharomycotina</taxon>
        <taxon>Pichiomycetes</taxon>
        <taxon>Debaryomycetaceae</taxon>
        <taxon>Kurtzmaniella</taxon>
    </lineage>
</organism>
<proteinExistence type="predicted"/>
<comment type="caution">
    <text evidence="3">The sequence shown here is derived from an EMBL/GenBank/DDBJ whole genome shotgun (WGS) entry which is preliminary data.</text>
</comment>
<feature type="region of interest" description="Disordered" evidence="2">
    <location>
        <begin position="1"/>
        <end position="83"/>
    </location>
</feature>
<evidence type="ECO:0000256" key="1">
    <source>
        <dbReference type="PROSITE-ProRule" id="PRU00339"/>
    </source>
</evidence>
<accession>A0A9P0VYX3</accession>